<dbReference type="Gene3D" id="3.40.1400.10">
    <property type="entry name" value="Sugar-phosphate isomerase, RpiB/LacA/LacB"/>
    <property type="match status" value="1"/>
</dbReference>
<dbReference type="AlphaFoldDB" id="A0A540WHT7"/>
<dbReference type="EMBL" id="VIGB01000001">
    <property type="protein sequence ID" value="TQF08014.1"/>
    <property type="molecule type" value="Genomic_DNA"/>
</dbReference>
<evidence type="ECO:0000256" key="2">
    <source>
        <dbReference type="ARBA" id="ARBA00023235"/>
    </source>
</evidence>
<gene>
    <name evidence="3" type="ORF">E6W39_00180</name>
</gene>
<dbReference type="PANTHER" id="PTHR43732:SF1">
    <property type="entry name" value="RIBOSE 5-PHOSPHATE ISOMERASE"/>
    <property type="match status" value="1"/>
</dbReference>
<keyword evidence="2 3" id="KW-0413">Isomerase</keyword>
<protein>
    <submittedName>
        <fullName evidence="3">RpiB/LacA/LacB family sugar-phosphate isomerase</fullName>
    </submittedName>
</protein>
<keyword evidence="4" id="KW-1185">Reference proteome</keyword>
<reference evidence="3 4" key="1">
    <citation type="submission" date="2019-06" db="EMBL/GenBank/DDBJ databases">
        <title>Description of Kitasatospora acidophila sp. nov. isolated from pine grove soil, and reclassification of Streptomyces novaecaesareae to Kitasatospora novaeceasareae comb. nov.</title>
        <authorList>
            <person name="Kim M.J."/>
        </authorList>
    </citation>
    <scope>NUCLEOTIDE SEQUENCE [LARGE SCALE GENOMIC DNA]</scope>
    <source>
        <strain evidence="3 4">MMS16-CNU292</strain>
    </source>
</reference>
<dbReference type="PANTHER" id="PTHR43732">
    <property type="entry name" value="RIBOSE 5-PHOSPHATE ISOMERASE-RELATED"/>
    <property type="match status" value="1"/>
</dbReference>
<dbReference type="Pfam" id="PF02502">
    <property type="entry name" value="LacAB_rpiB"/>
    <property type="match status" value="1"/>
</dbReference>
<dbReference type="RefSeq" id="WP_141631675.1">
    <property type="nucleotide sequence ID" value="NZ_VIGB01000001.1"/>
</dbReference>
<evidence type="ECO:0000313" key="3">
    <source>
        <dbReference type="EMBL" id="TQF08014.1"/>
    </source>
</evidence>
<dbReference type="GO" id="GO:0016861">
    <property type="term" value="F:intramolecular oxidoreductase activity, interconverting aldoses and ketoses"/>
    <property type="evidence" value="ECO:0007669"/>
    <property type="project" value="UniProtKB-ARBA"/>
</dbReference>
<dbReference type="SUPFAM" id="SSF89623">
    <property type="entry name" value="Ribose/Galactose isomerase RpiB/AlsB"/>
    <property type="match status" value="1"/>
</dbReference>
<organism evidence="3 4">
    <name type="scientific">Kitasatospora acidiphila</name>
    <dbReference type="NCBI Taxonomy" id="2567942"/>
    <lineage>
        <taxon>Bacteria</taxon>
        <taxon>Bacillati</taxon>
        <taxon>Actinomycetota</taxon>
        <taxon>Actinomycetes</taxon>
        <taxon>Kitasatosporales</taxon>
        <taxon>Streptomycetaceae</taxon>
        <taxon>Kitasatospora</taxon>
    </lineage>
</organism>
<dbReference type="OrthoDB" id="1778624at2"/>
<dbReference type="PIRSF" id="PIRSF005384">
    <property type="entry name" value="RpiB_LacA_B"/>
    <property type="match status" value="1"/>
</dbReference>
<comment type="similarity">
    <text evidence="1">Belongs to the LacAB/RpiB family.</text>
</comment>
<dbReference type="NCBIfam" id="TIGR00689">
    <property type="entry name" value="rpiB_lacA_lacB"/>
    <property type="match status" value="1"/>
</dbReference>
<comment type="caution">
    <text evidence="3">The sequence shown here is derived from an EMBL/GenBank/DDBJ whole genome shotgun (WGS) entry which is preliminary data.</text>
</comment>
<evidence type="ECO:0000313" key="4">
    <source>
        <dbReference type="Proteomes" id="UP000319103"/>
    </source>
</evidence>
<sequence>MSNTVLLAYDPMGALLAEAVRETVEAAGRTVETAVGSGDRDYPGLAWQTAERVADGGYHSAILICGTGLGMSITANKVRGVRAARCTDAFSVEKARRNSDANVLALGAEVTAPAMARTLVETWLHHSFDSARSVPKLAEIARLERAGAVA</sequence>
<dbReference type="InterPro" id="IPR036569">
    <property type="entry name" value="RpiB_LacA_LacB_sf"/>
</dbReference>
<evidence type="ECO:0000256" key="1">
    <source>
        <dbReference type="ARBA" id="ARBA00008754"/>
    </source>
</evidence>
<dbReference type="GO" id="GO:0005975">
    <property type="term" value="P:carbohydrate metabolic process"/>
    <property type="evidence" value="ECO:0007669"/>
    <property type="project" value="InterPro"/>
</dbReference>
<dbReference type="InterPro" id="IPR003500">
    <property type="entry name" value="RpiB_LacA_LacB"/>
</dbReference>
<accession>A0A540WHT7</accession>
<proteinExistence type="inferred from homology"/>
<name>A0A540WHT7_9ACTN</name>
<dbReference type="InterPro" id="IPR051812">
    <property type="entry name" value="SPI_LacAB/RpiB"/>
</dbReference>
<dbReference type="Proteomes" id="UP000319103">
    <property type="component" value="Unassembled WGS sequence"/>
</dbReference>